<evidence type="ECO:0000313" key="2">
    <source>
        <dbReference type="Proteomes" id="UP000184085"/>
    </source>
</evidence>
<organism evidence="1 2">
    <name type="scientific">Donghicola eburneus</name>
    <dbReference type="NCBI Taxonomy" id="393278"/>
    <lineage>
        <taxon>Bacteria</taxon>
        <taxon>Pseudomonadati</taxon>
        <taxon>Pseudomonadota</taxon>
        <taxon>Alphaproteobacteria</taxon>
        <taxon>Rhodobacterales</taxon>
        <taxon>Roseobacteraceae</taxon>
        <taxon>Donghicola</taxon>
    </lineage>
</organism>
<keyword evidence="2" id="KW-1185">Reference proteome</keyword>
<sequence>MSDALDRLVEIRSLIERMEESFGASGLSTEERELLRALAVMGIAKSDVAQPDRLHCQKALSKVTQSEYRGKLRSLALDADAQLSDAQKARI</sequence>
<evidence type="ECO:0000313" key="1">
    <source>
        <dbReference type="EMBL" id="SCM66223.1"/>
    </source>
</evidence>
<accession>A0A1M4MVA9</accession>
<name>A0A1M4MVA9_9RHOB</name>
<protein>
    <submittedName>
        <fullName evidence="1">Uncharacterized protein</fullName>
    </submittedName>
</protein>
<dbReference type="RefSeq" id="WP_072703250.1">
    <property type="nucleotide sequence ID" value="NZ_FMJB01000017.1"/>
</dbReference>
<dbReference type="Proteomes" id="UP000184085">
    <property type="component" value="Unassembled WGS sequence"/>
</dbReference>
<dbReference type="AlphaFoldDB" id="A0A1M4MVA9"/>
<proteinExistence type="predicted"/>
<reference evidence="2" key="1">
    <citation type="submission" date="2016-09" db="EMBL/GenBank/DDBJ databases">
        <authorList>
            <person name="Wibberg D."/>
        </authorList>
    </citation>
    <scope>NUCLEOTIDE SEQUENCE [LARGE SCALE GENOMIC DNA]</scope>
</reference>
<gene>
    <name evidence="1" type="ORF">KARMA_0396</name>
</gene>
<dbReference type="EMBL" id="FMJB01000017">
    <property type="protein sequence ID" value="SCM66223.1"/>
    <property type="molecule type" value="Genomic_DNA"/>
</dbReference>